<dbReference type="Proteomes" id="UP000076532">
    <property type="component" value="Unassembled WGS sequence"/>
</dbReference>
<feature type="compositionally biased region" description="Polar residues" evidence="1">
    <location>
        <begin position="106"/>
        <end position="120"/>
    </location>
</feature>
<feature type="compositionally biased region" description="Polar residues" evidence="1">
    <location>
        <begin position="1"/>
        <end position="10"/>
    </location>
</feature>
<accession>A0A166L0T7</accession>
<dbReference type="STRING" id="436010.A0A166L0T7"/>
<feature type="compositionally biased region" description="Basic and acidic residues" evidence="1">
    <location>
        <begin position="1093"/>
        <end position="1103"/>
    </location>
</feature>
<evidence type="ECO:0000256" key="1">
    <source>
        <dbReference type="SAM" id="MobiDB-lite"/>
    </source>
</evidence>
<feature type="compositionally biased region" description="Basic and acidic residues" evidence="1">
    <location>
        <begin position="1152"/>
        <end position="1163"/>
    </location>
</feature>
<feature type="compositionally biased region" description="Polar residues" evidence="1">
    <location>
        <begin position="85"/>
        <end position="96"/>
    </location>
</feature>
<evidence type="ECO:0000313" key="3">
    <source>
        <dbReference type="Proteomes" id="UP000076532"/>
    </source>
</evidence>
<protein>
    <submittedName>
        <fullName evidence="2">Uncharacterized protein</fullName>
    </submittedName>
</protein>
<feature type="compositionally biased region" description="Low complexity" evidence="1">
    <location>
        <begin position="27"/>
        <end position="42"/>
    </location>
</feature>
<feature type="region of interest" description="Disordered" evidence="1">
    <location>
        <begin position="1"/>
        <end position="120"/>
    </location>
</feature>
<feature type="compositionally biased region" description="Basic and acidic residues" evidence="1">
    <location>
        <begin position="1009"/>
        <end position="1020"/>
    </location>
</feature>
<evidence type="ECO:0000313" key="2">
    <source>
        <dbReference type="EMBL" id="KZP22454.1"/>
    </source>
</evidence>
<feature type="region of interest" description="Disordered" evidence="1">
    <location>
        <begin position="663"/>
        <end position="689"/>
    </location>
</feature>
<feature type="compositionally biased region" description="Polar residues" evidence="1">
    <location>
        <begin position="1063"/>
        <end position="1075"/>
    </location>
</feature>
<dbReference type="EMBL" id="KV417539">
    <property type="protein sequence ID" value="KZP22454.1"/>
    <property type="molecule type" value="Genomic_DNA"/>
</dbReference>
<proteinExistence type="predicted"/>
<feature type="region of interest" description="Disordered" evidence="1">
    <location>
        <begin position="1372"/>
        <end position="1398"/>
    </location>
</feature>
<feature type="compositionally biased region" description="Polar residues" evidence="1">
    <location>
        <begin position="969"/>
        <end position="979"/>
    </location>
</feature>
<feature type="compositionally biased region" description="Low complexity" evidence="1">
    <location>
        <begin position="920"/>
        <end position="930"/>
    </location>
</feature>
<feature type="compositionally biased region" description="Pro residues" evidence="1">
    <location>
        <begin position="1128"/>
        <end position="1144"/>
    </location>
</feature>
<keyword evidence="3" id="KW-1185">Reference proteome</keyword>
<feature type="compositionally biased region" description="Low complexity" evidence="1">
    <location>
        <begin position="1116"/>
        <end position="1127"/>
    </location>
</feature>
<feature type="region of interest" description="Disordered" evidence="1">
    <location>
        <begin position="841"/>
        <end position="1276"/>
    </location>
</feature>
<name>A0A166L0T7_9AGAM</name>
<feature type="compositionally biased region" description="Pro residues" evidence="1">
    <location>
        <begin position="12"/>
        <end position="26"/>
    </location>
</feature>
<feature type="compositionally biased region" description="Polar residues" evidence="1">
    <location>
        <begin position="43"/>
        <end position="54"/>
    </location>
</feature>
<feature type="compositionally biased region" description="Low complexity" evidence="1">
    <location>
        <begin position="942"/>
        <end position="968"/>
    </location>
</feature>
<organism evidence="2 3">
    <name type="scientific">Athelia psychrophila</name>
    <dbReference type="NCBI Taxonomy" id="1759441"/>
    <lineage>
        <taxon>Eukaryota</taxon>
        <taxon>Fungi</taxon>
        <taxon>Dikarya</taxon>
        <taxon>Basidiomycota</taxon>
        <taxon>Agaricomycotina</taxon>
        <taxon>Agaricomycetes</taxon>
        <taxon>Agaricomycetidae</taxon>
        <taxon>Atheliales</taxon>
        <taxon>Atheliaceae</taxon>
        <taxon>Athelia</taxon>
    </lineage>
</organism>
<feature type="compositionally biased region" description="Polar residues" evidence="1">
    <location>
        <begin position="408"/>
        <end position="418"/>
    </location>
</feature>
<sequence>MAQKKYSVSTPPEVPATAIPPAPSTPQAPGRCSGSSEYSVSSGTLNAMRSTDLSSPVKGSEMLSSDEPPPSDKPEEQLAARTRLRSTVRTTPNASKSMKDAHQRRAQQTPEDAVSPSKSTFMDGNTVNTLIASAAALAAPFEINPFISPSTAAAPFESQEFMAPRSLSPYPLVPPNTAMTQFDSSQENSMAPSSPSFAGRQAETFAFADSDMAGTFGPSSQFNKDLWDDLALFSDGSSTNTIHDEQVQAQWPREPPGLPSGYMPPMPVYATKPQPRLQPHSIHPQRYLESQPFGFRTTPPHGYPYPVPNSHVKYPPMSPHIPYAGMPHTYPPSPHGQPLMKLIPPTPELEGKQEVTHGKPSRQLPVPPSPSVLSTLVPSAGSEDKASEVDIGSTGTLATPSIKEADTIDSNDTPSGNSEVDMFSPPSSVAGSPSSDRGAASGRWKDATVDAVHGVYRDVDATFQSFGEEHGVSFARTVKGYLKHHGLKLGGDNRWNTYTQMHRHPEYKKLELERIQLTVEDFDALSPVQQQQMRSKSWKAFQNSFSSSAELDYTLELFAEYAAIEEKGKGTTVGRRHKVFNALMRSLGKRAEVACLEHNFQFHIILTGSHVHTDQALSDIRMSDGMTGFTEEHFKAGPDKLKGHVISWAFQHTRKAIVKHHLGNDDLPQANPSGLLPAPKANMSSSSSSSLSLSLSSPAAALTGLPLNNDKDKVATQARQLMRELLVAAGCKLGGGAPWVKLPNTCAINCIVIDNWPHDCPYPEETKKDKGIESAGARGLRALVLQFVNKEHPVMARKIDDPALQEELLYSRQPVISTTSFGNPFKRRYLFASGRSEERLVRTDKNSQAAALKELPSSELTPLDDSSSASSPTPSPNKPSGRPMKKVPDVAKRKINAISKGSEESDTESQPKRIKPPSPSSDSSMEVSEISEMKPQVRAKRPSAQTSKTTTASKKSTVPKKTPASKTSGANTRSRSKSGGQRAPKSKKYVEESDVDMDGIVADNTPGKEQAKTIPEDNKPGKQQAESIPVRPKPRPKLRFEDTPQEEAATSSKQQPPPPSSQLSRASTTAPSMNIMSPEVPDSKLSKLPGGHPDVKAALKRELAPIVATPQPASMSRPAASTSGPARPAAPAPPSPTPSPPPSSQAPSRSIHSHDHSRDRSYSDHSSTYGRPVASSHESADDISSNKLHSVPSAAPPPPPEYRHSGAPSAGLHPEYRDSAPPAAPSPHPEYHSGYGVHRGYSSQDTHRGYDTQGAHRGYGAQGAQGRHPGYNHVEERYNGHHMPERERYSYAAGSSGHLTGPASRGYNDPFDHRFQPYPSASHLPPIRGPSYPDHNHHHYNGGSHHSHYLQALPPPHHRVPYSPSILTRLRMHPDDPAVSNHASSVSPEAGPSRVDKF</sequence>
<reference evidence="2 3" key="1">
    <citation type="journal article" date="2016" name="Mol. Biol. Evol.">
        <title>Comparative Genomics of Early-Diverging Mushroom-Forming Fungi Provides Insights into the Origins of Lignocellulose Decay Capabilities.</title>
        <authorList>
            <person name="Nagy L.G."/>
            <person name="Riley R."/>
            <person name="Tritt A."/>
            <person name="Adam C."/>
            <person name="Daum C."/>
            <person name="Floudas D."/>
            <person name="Sun H."/>
            <person name="Yadav J.S."/>
            <person name="Pangilinan J."/>
            <person name="Larsson K.H."/>
            <person name="Matsuura K."/>
            <person name="Barry K."/>
            <person name="Labutti K."/>
            <person name="Kuo R."/>
            <person name="Ohm R.A."/>
            <person name="Bhattacharya S.S."/>
            <person name="Shirouzu T."/>
            <person name="Yoshinaga Y."/>
            <person name="Martin F.M."/>
            <person name="Grigoriev I.V."/>
            <person name="Hibbett D.S."/>
        </authorList>
    </citation>
    <scope>NUCLEOTIDE SEQUENCE [LARGE SCALE GENOMIC DNA]</scope>
    <source>
        <strain evidence="2 3">CBS 109695</strain>
    </source>
</reference>
<feature type="compositionally biased region" description="Low complexity" evidence="1">
    <location>
        <begin position="424"/>
        <end position="435"/>
    </location>
</feature>
<feature type="region of interest" description="Disordered" evidence="1">
    <location>
        <begin position="350"/>
        <end position="442"/>
    </location>
</feature>
<gene>
    <name evidence="2" type="ORF">FIBSPDRAFT_890344</name>
</gene>